<feature type="binding site" evidence="4">
    <location>
        <begin position="9"/>
        <end position="16"/>
    </location>
    <ligand>
        <name>ATP</name>
        <dbReference type="ChEBI" id="CHEBI:30616"/>
    </ligand>
</feature>
<organism evidence="7 8">
    <name type="scientific">Salinicoccus kekensis</name>
    <dbReference type="NCBI Taxonomy" id="714307"/>
    <lineage>
        <taxon>Bacteria</taxon>
        <taxon>Bacillati</taxon>
        <taxon>Bacillota</taxon>
        <taxon>Bacilli</taxon>
        <taxon>Bacillales</taxon>
        <taxon>Staphylococcaceae</taxon>
        <taxon>Salinicoccus</taxon>
    </lineage>
</organism>
<dbReference type="Pfam" id="PF22740">
    <property type="entry name" value="PapZ_C"/>
    <property type="match status" value="1"/>
</dbReference>
<evidence type="ECO:0000313" key="7">
    <source>
        <dbReference type="EMBL" id="SOC44337.1"/>
    </source>
</evidence>
<dbReference type="HAMAP" id="MF_00636">
    <property type="entry name" value="RapZ_like"/>
    <property type="match status" value="1"/>
</dbReference>
<proteinExistence type="inferred from homology"/>
<dbReference type="Pfam" id="PF03668">
    <property type="entry name" value="RapZ-like_N"/>
    <property type="match status" value="1"/>
</dbReference>
<keyword evidence="3 4" id="KW-0342">GTP-binding</keyword>
<evidence type="ECO:0000313" key="8">
    <source>
        <dbReference type="Proteomes" id="UP000219412"/>
    </source>
</evidence>
<evidence type="ECO:0000256" key="2">
    <source>
        <dbReference type="ARBA" id="ARBA00022840"/>
    </source>
</evidence>
<dbReference type="NCBIfam" id="NF003828">
    <property type="entry name" value="PRK05416.1"/>
    <property type="match status" value="1"/>
</dbReference>
<dbReference type="Gene3D" id="3.40.50.300">
    <property type="entry name" value="P-loop containing nucleotide triphosphate hydrolases"/>
    <property type="match status" value="1"/>
</dbReference>
<evidence type="ECO:0000256" key="4">
    <source>
        <dbReference type="HAMAP-Rule" id="MF_00636"/>
    </source>
</evidence>
<gene>
    <name evidence="7" type="ORF">SAMN05878391_2295</name>
</gene>
<evidence type="ECO:0000259" key="6">
    <source>
        <dbReference type="Pfam" id="PF22740"/>
    </source>
</evidence>
<dbReference type="Proteomes" id="UP000219412">
    <property type="component" value="Unassembled WGS sequence"/>
</dbReference>
<evidence type="ECO:0000259" key="5">
    <source>
        <dbReference type="Pfam" id="PF03668"/>
    </source>
</evidence>
<evidence type="ECO:0000256" key="1">
    <source>
        <dbReference type="ARBA" id="ARBA00022741"/>
    </source>
</evidence>
<dbReference type="PANTHER" id="PTHR30448:SF0">
    <property type="entry name" value="RNASE ADAPTER PROTEIN RAPZ"/>
    <property type="match status" value="1"/>
</dbReference>
<accession>A0A285URK7</accession>
<name>A0A285URK7_9STAP</name>
<sequence length="294" mass="33495">MKNLIILTGMSGSGKSVALEALEDMDIFCIDNLPPILIPKIVELMETTEGRMDNVGLGIDLRGKELFDTLVSELEKVQDNPHINLKIIFLDTTNEKLVARYKETRRSHPLDHGMNVLQAIQKERELLDELKYRAGTIIDTTELKPKELRARMFEEITGDGDGGFSVNILSFGFKHGVPIDADLMFDVRFLPNPHYVDALQPYTGLDEPVYNYVMGFKETNIFYTKLLDMIRYLLPQYLREGKSQLVIGIGCTGGQHRSVALAERLADELREYYDFKIVTEHRDALIEGVRNEQN</sequence>
<evidence type="ECO:0000256" key="3">
    <source>
        <dbReference type="ARBA" id="ARBA00023134"/>
    </source>
</evidence>
<feature type="domain" description="RapZ C-terminal" evidence="6">
    <location>
        <begin position="165"/>
        <end position="283"/>
    </location>
</feature>
<dbReference type="GO" id="GO:0005525">
    <property type="term" value="F:GTP binding"/>
    <property type="evidence" value="ECO:0007669"/>
    <property type="project" value="UniProtKB-UniRule"/>
</dbReference>
<dbReference type="PIRSF" id="PIRSF005052">
    <property type="entry name" value="P-loopkin"/>
    <property type="match status" value="1"/>
</dbReference>
<keyword evidence="2 4" id="KW-0067">ATP-binding</keyword>
<reference evidence="8" key="1">
    <citation type="submission" date="2017-08" db="EMBL/GenBank/DDBJ databases">
        <authorList>
            <person name="Varghese N."/>
            <person name="Submissions S."/>
        </authorList>
    </citation>
    <scope>NUCLEOTIDE SEQUENCE [LARGE SCALE GENOMIC DNA]</scope>
    <source>
        <strain evidence="8">DSM 23173</strain>
    </source>
</reference>
<dbReference type="SUPFAM" id="SSF52540">
    <property type="entry name" value="P-loop containing nucleoside triphosphate hydrolases"/>
    <property type="match status" value="1"/>
</dbReference>
<dbReference type="InterPro" id="IPR005337">
    <property type="entry name" value="RapZ-like"/>
</dbReference>
<dbReference type="PANTHER" id="PTHR30448">
    <property type="entry name" value="RNASE ADAPTER PROTEIN RAPZ"/>
    <property type="match status" value="1"/>
</dbReference>
<dbReference type="EMBL" id="OBQF01000006">
    <property type="protein sequence ID" value="SOC44337.1"/>
    <property type="molecule type" value="Genomic_DNA"/>
</dbReference>
<protein>
    <submittedName>
        <fullName evidence="7">UPF0042 nucleotide-binding protein</fullName>
    </submittedName>
</protein>
<dbReference type="AlphaFoldDB" id="A0A285URK7"/>
<feature type="binding site" evidence="4">
    <location>
        <begin position="60"/>
        <end position="63"/>
    </location>
    <ligand>
        <name>GTP</name>
        <dbReference type="ChEBI" id="CHEBI:37565"/>
    </ligand>
</feature>
<dbReference type="GO" id="GO:0005524">
    <property type="term" value="F:ATP binding"/>
    <property type="evidence" value="ECO:0007669"/>
    <property type="project" value="UniProtKB-UniRule"/>
</dbReference>
<dbReference type="InterPro" id="IPR053930">
    <property type="entry name" value="RapZ-like_N"/>
</dbReference>
<dbReference type="RefSeq" id="WP_281254136.1">
    <property type="nucleotide sequence ID" value="NZ_OBQF01000006.1"/>
</dbReference>
<dbReference type="InterPro" id="IPR027417">
    <property type="entry name" value="P-loop_NTPase"/>
</dbReference>
<keyword evidence="8" id="KW-1185">Reference proteome</keyword>
<dbReference type="InterPro" id="IPR053931">
    <property type="entry name" value="RapZ_C"/>
</dbReference>
<keyword evidence="1 4" id="KW-0547">Nucleotide-binding</keyword>
<feature type="domain" description="RapZ-like N-terminal" evidence="5">
    <location>
        <begin position="3"/>
        <end position="159"/>
    </location>
</feature>